<evidence type="ECO:0000256" key="3">
    <source>
        <dbReference type="SAM" id="MobiDB-lite"/>
    </source>
</evidence>
<name>A0AAD8DTY1_MYTSE</name>
<evidence type="ECO:0000313" key="6">
    <source>
        <dbReference type="Proteomes" id="UP001231518"/>
    </source>
</evidence>
<keyword evidence="6" id="KW-1185">Reference proteome</keyword>
<evidence type="ECO:0000256" key="1">
    <source>
        <dbReference type="ARBA" id="ARBA00004613"/>
    </source>
</evidence>
<dbReference type="GO" id="GO:0005576">
    <property type="term" value="C:extracellular region"/>
    <property type="evidence" value="ECO:0007669"/>
    <property type="project" value="UniProtKB-SubCell"/>
</dbReference>
<dbReference type="SUPFAM" id="SSF55797">
    <property type="entry name" value="PR-1-like"/>
    <property type="match status" value="1"/>
</dbReference>
<protein>
    <recommendedName>
        <fullName evidence="4">SCP domain-containing protein</fullName>
    </recommendedName>
</protein>
<reference evidence="5" key="1">
    <citation type="submission" date="2023-03" db="EMBL/GenBank/DDBJ databases">
        <title>Chromosome-level genomes of two armyworms, Mythimna separata and Mythimna loreyi, provide insights into the biosynthesis and reception of sex pheromones.</title>
        <authorList>
            <person name="Zhao H."/>
        </authorList>
    </citation>
    <scope>NUCLEOTIDE SEQUENCE</scope>
    <source>
        <strain evidence="5">BeijingLab</strain>
        <tissue evidence="5">Pupa</tissue>
    </source>
</reference>
<gene>
    <name evidence="5" type="ORF">PYW07_007656</name>
</gene>
<dbReference type="Pfam" id="PF00188">
    <property type="entry name" value="CAP"/>
    <property type="match status" value="1"/>
</dbReference>
<dbReference type="InterPro" id="IPR014044">
    <property type="entry name" value="CAP_dom"/>
</dbReference>
<keyword evidence="2" id="KW-0964">Secreted</keyword>
<proteinExistence type="predicted"/>
<comment type="caution">
    <text evidence="5">The sequence shown here is derived from an EMBL/GenBank/DDBJ whole genome shotgun (WGS) entry which is preliminary data.</text>
</comment>
<dbReference type="EMBL" id="JARGEI010000011">
    <property type="protein sequence ID" value="KAJ8723676.1"/>
    <property type="molecule type" value="Genomic_DNA"/>
</dbReference>
<accession>A0AAD8DTY1</accession>
<sequence>MFSEVPLDDSHEAAILHKINSMRAQAAHGTTIGKGQQKLPRAYGLKKVFWDSELAAFAKIMINQCITRHRYSCAASKNFPSPMMVYAFANTSSSATAIIDNIFASWEADALATTPDDILKSPDLKGGDPRPYIKMVVGDVTHVGCAAGIYEHEIKPFAIQANDNIRLSGHIVCYLSHYSRQDTPVYNTTEPIPGTWWTKCGCPPMYRETRDCLCVPIPSSEHMMRQPTAVLFTRESRSTITTSTQAYYNNLENYMQHIYNIELPKLTGPVENPQLLDLPTEKQLELTPQQNLEWSPKETLDPQMRQRLEPVIQQTLMETQAAANLRAGVETPTPTCTTAGRCEPKIVMLPIFTIQNAPQHIGRKNRRGYYSRSANTSSVDDSFSDENYDELPQNTSIRSIVLETVNKIRQKQADIYSNENTQHGEPIEHSQITVDITKRTVEDITSTVEPSQPTTNKLSPNDAKKTVMNLLELIEEHEKIEDPAQNEADPNQQINARENPNDKAKKRVMHLLDLLEEKGGNAQLNSREIVEFDAKMRKIYTSVLGDTRKGDFIKMWDMIS</sequence>
<dbReference type="AlphaFoldDB" id="A0AAD8DTY1"/>
<comment type="subcellular location">
    <subcellularLocation>
        <location evidence="1">Secreted</location>
    </subcellularLocation>
</comment>
<dbReference type="Proteomes" id="UP001231518">
    <property type="component" value="Chromosome 20"/>
</dbReference>
<dbReference type="InterPro" id="IPR035940">
    <property type="entry name" value="CAP_sf"/>
</dbReference>
<evidence type="ECO:0000256" key="2">
    <source>
        <dbReference type="ARBA" id="ARBA00022525"/>
    </source>
</evidence>
<evidence type="ECO:0000313" key="5">
    <source>
        <dbReference type="EMBL" id="KAJ8723676.1"/>
    </source>
</evidence>
<feature type="region of interest" description="Disordered" evidence="3">
    <location>
        <begin position="480"/>
        <end position="503"/>
    </location>
</feature>
<evidence type="ECO:0000259" key="4">
    <source>
        <dbReference type="Pfam" id="PF00188"/>
    </source>
</evidence>
<organism evidence="5 6">
    <name type="scientific">Mythimna separata</name>
    <name type="common">Oriental armyworm</name>
    <name type="synonym">Pseudaletia separata</name>
    <dbReference type="NCBI Taxonomy" id="271217"/>
    <lineage>
        <taxon>Eukaryota</taxon>
        <taxon>Metazoa</taxon>
        <taxon>Ecdysozoa</taxon>
        <taxon>Arthropoda</taxon>
        <taxon>Hexapoda</taxon>
        <taxon>Insecta</taxon>
        <taxon>Pterygota</taxon>
        <taxon>Neoptera</taxon>
        <taxon>Endopterygota</taxon>
        <taxon>Lepidoptera</taxon>
        <taxon>Glossata</taxon>
        <taxon>Ditrysia</taxon>
        <taxon>Noctuoidea</taxon>
        <taxon>Noctuidae</taxon>
        <taxon>Noctuinae</taxon>
        <taxon>Hadenini</taxon>
        <taxon>Mythimna</taxon>
    </lineage>
</organism>
<feature type="compositionally biased region" description="Polar residues" evidence="3">
    <location>
        <begin position="488"/>
        <end position="498"/>
    </location>
</feature>
<feature type="domain" description="SCP" evidence="4">
    <location>
        <begin position="16"/>
        <end position="152"/>
    </location>
</feature>
<dbReference type="CDD" id="cd05380">
    <property type="entry name" value="CAP_euk"/>
    <property type="match status" value="1"/>
</dbReference>
<dbReference type="Gene3D" id="3.40.33.10">
    <property type="entry name" value="CAP"/>
    <property type="match status" value="1"/>
</dbReference>